<dbReference type="SUPFAM" id="SSF52540">
    <property type="entry name" value="P-loop containing nucleoside triphosphate hydrolases"/>
    <property type="match status" value="1"/>
</dbReference>
<evidence type="ECO:0000259" key="5">
    <source>
        <dbReference type="PROSITE" id="PS50893"/>
    </source>
</evidence>
<feature type="domain" description="ABC transporter" evidence="5">
    <location>
        <begin position="4"/>
        <end position="222"/>
    </location>
</feature>
<dbReference type="CDD" id="cd03255">
    <property type="entry name" value="ABC_MJ0796_LolCDE_FtsE"/>
    <property type="match status" value="1"/>
</dbReference>
<dbReference type="Proteomes" id="UP000640335">
    <property type="component" value="Unassembled WGS sequence"/>
</dbReference>
<evidence type="ECO:0000256" key="3">
    <source>
        <dbReference type="ARBA" id="ARBA00022741"/>
    </source>
</evidence>
<sequence length="222" mass="24812">MKIIELENISKLYGKDENKVQALKNISLTINKGEFVAIVGKSGSGKSTLLNILGCIDNEYEGNYFFNSINIKGLNSNKLSKIRNKNIGFVLQYFGLIKNYTVYENITLPLKYSKEKITKEKKINISNLLNELSISNKSSLYPTDLSGGQNQRVAIARAIINNPEVILADEPTGALDKKTGESIINLFKELNKNGHTIIIVTHDESIYEKCSRIIKIEDGILI</sequence>
<keyword evidence="7" id="KW-1185">Reference proteome</keyword>
<dbReference type="InterPro" id="IPR017911">
    <property type="entry name" value="MacB-like_ATP-bd"/>
</dbReference>
<evidence type="ECO:0000313" key="6">
    <source>
        <dbReference type="EMBL" id="MBD7916226.1"/>
    </source>
</evidence>
<keyword evidence="4 6" id="KW-0067">ATP-binding</keyword>
<proteinExistence type="inferred from homology"/>
<dbReference type="Gene3D" id="3.40.50.300">
    <property type="entry name" value="P-loop containing nucleotide triphosphate hydrolases"/>
    <property type="match status" value="1"/>
</dbReference>
<dbReference type="GO" id="GO:0005524">
    <property type="term" value="F:ATP binding"/>
    <property type="evidence" value="ECO:0007669"/>
    <property type="project" value="UniProtKB-KW"/>
</dbReference>
<dbReference type="InterPro" id="IPR003593">
    <property type="entry name" value="AAA+_ATPase"/>
</dbReference>
<dbReference type="SMART" id="SM00382">
    <property type="entry name" value="AAA"/>
    <property type="match status" value="1"/>
</dbReference>
<dbReference type="Pfam" id="PF00005">
    <property type="entry name" value="ABC_tran"/>
    <property type="match status" value="1"/>
</dbReference>
<comment type="similarity">
    <text evidence="1">Belongs to the ABC transporter superfamily.</text>
</comment>
<dbReference type="PANTHER" id="PTHR42798:SF6">
    <property type="entry name" value="CELL DIVISION ATP-BINDING PROTEIN FTSE"/>
    <property type="match status" value="1"/>
</dbReference>
<dbReference type="PANTHER" id="PTHR42798">
    <property type="entry name" value="LIPOPROTEIN-RELEASING SYSTEM ATP-BINDING PROTEIN LOLD"/>
    <property type="match status" value="1"/>
</dbReference>
<organism evidence="6 7">
    <name type="scientific">Clostridium gallinarum</name>
    <dbReference type="NCBI Taxonomy" id="2762246"/>
    <lineage>
        <taxon>Bacteria</taxon>
        <taxon>Bacillati</taxon>
        <taxon>Bacillota</taxon>
        <taxon>Clostridia</taxon>
        <taxon>Eubacteriales</taxon>
        <taxon>Clostridiaceae</taxon>
        <taxon>Clostridium</taxon>
    </lineage>
</organism>
<dbReference type="EMBL" id="JACSQZ010000067">
    <property type="protein sequence ID" value="MBD7916226.1"/>
    <property type="molecule type" value="Genomic_DNA"/>
</dbReference>
<dbReference type="RefSeq" id="WP_191750971.1">
    <property type="nucleotide sequence ID" value="NZ_JACSQZ010000067.1"/>
</dbReference>
<name>A0ABR8Q717_9CLOT</name>
<evidence type="ECO:0000256" key="1">
    <source>
        <dbReference type="ARBA" id="ARBA00005417"/>
    </source>
</evidence>
<comment type="caution">
    <text evidence="6">The sequence shown here is derived from an EMBL/GenBank/DDBJ whole genome shotgun (WGS) entry which is preliminary data.</text>
</comment>
<dbReference type="InterPro" id="IPR027417">
    <property type="entry name" value="P-loop_NTPase"/>
</dbReference>
<dbReference type="PROSITE" id="PS50893">
    <property type="entry name" value="ABC_TRANSPORTER_2"/>
    <property type="match status" value="1"/>
</dbReference>
<accession>A0ABR8Q717</accession>
<dbReference type="InterPro" id="IPR003439">
    <property type="entry name" value="ABC_transporter-like_ATP-bd"/>
</dbReference>
<reference evidence="6 7" key="1">
    <citation type="submission" date="2020-08" db="EMBL/GenBank/DDBJ databases">
        <title>A Genomic Blueprint of the Chicken Gut Microbiome.</title>
        <authorList>
            <person name="Gilroy R."/>
            <person name="Ravi A."/>
            <person name="Getino M."/>
            <person name="Pursley I."/>
            <person name="Horton D.L."/>
            <person name="Alikhan N.-F."/>
            <person name="Baker D."/>
            <person name="Gharbi K."/>
            <person name="Hall N."/>
            <person name="Watson M."/>
            <person name="Adriaenssens E.M."/>
            <person name="Foster-Nyarko E."/>
            <person name="Jarju S."/>
            <person name="Secka A."/>
            <person name="Antonio M."/>
            <person name="Oren A."/>
            <person name="Chaudhuri R."/>
            <person name="La Ragione R.M."/>
            <person name="Hildebrand F."/>
            <person name="Pallen M.J."/>
        </authorList>
    </citation>
    <scope>NUCLEOTIDE SEQUENCE [LARGE SCALE GENOMIC DNA]</scope>
    <source>
        <strain evidence="6 7">Sa3CUN1</strain>
    </source>
</reference>
<evidence type="ECO:0000256" key="4">
    <source>
        <dbReference type="ARBA" id="ARBA00022840"/>
    </source>
</evidence>
<keyword evidence="2" id="KW-0813">Transport</keyword>
<evidence type="ECO:0000313" key="7">
    <source>
        <dbReference type="Proteomes" id="UP000640335"/>
    </source>
</evidence>
<protein>
    <submittedName>
        <fullName evidence="6">ABC transporter ATP-binding protein</fullName>
    </submittedName>
</protein>
<keyword evidence="3" id="KW-0547">Nucleotide-binding</keyword>
<gene>
    <name evidence="6" type="ORF">H9660_13835</name>
</gene>
<evidence type="ECO:0000256" key="2">
    <source>
        <dbReference type="ARBA" id="ARBA00022448"/>
    </source>
</evidence>